<protein>
    <recommendedName>
        <fullName evidence="3">YhcH/YjgK/YiaL family protein</fullName>
    </recommendedName>
</protein>
<sequence length="160" mass="18305">MLLSQARSKDSGFQAFHPIIRQALTWIEAQDFTQMLPGKYDILPDNQMFCLVQQSVTAAFEVQRPESHFRYVDLQYLLSGEENIGVCRYQASFPQDGEASHEKDIVFYQSVAEETVISLRPGMFAVFFPEDVHRPCCQVNQPLPITKAVIKINLSLFNRS</sequence>
<dbReference type="NCBIfam" id="TIGR00022">
    <property type="entry name" value="YhcH/YjgK/YiaL family protein"/>
    <property type="match status" value="1"/>
</dbReference>
<evidence type="ECO:0000313" key="1">
    <source>
        <dbReference type="EMBL" id="KGD76813.1"/>
    </source>
</evidence>
<organism evidence="1 2">
    <name type="scientific">Tatumella morbirosei</name>
    <dbReference type="NCBI Taxonomy" id="642227"/>
    <lineage>
        <taxon>Bacteria</taxon>
        <taxon>Pseudomonadati</taxon>
        <taxon>Pseudomonadota</taxon>
        <taxon>Gammaproteobacteria</taxon>
        <taxon>Enterobacterales</taxon>
        <taxon>Erwiniaceae</taxon>
        <taxon>Tatumella</taxon>
    </lineage>
</organism>
<accession>A0A095UR23</accession>
<dbReference type="PANTHER" id="PTHR34986">
    <property type="entry name" value="EVOLVED BETA-GALACTOSIDASE SUBUNIT BETA"/>
    <property type="match status" value="1"/>
</dbReference>
<dbReference type="AlphaFoldDB" id="A0A095UR23"/>
<keyword evidence="2" id="KW-1185">Reference proteome</keyword>
<dbReference type="InterPro" id="IPR037012">
    <property type="entry name" value="NanQ/TabA/YiaL_sf"/>
</dbReference>
<comment type="caution">
    <text evidence="1">The sequence shown here is derived from an EMBL/GenBank/DDBJ whole genome shotgun (WGS) entry which is preliminary data.</text>
</comment>
<reference evidence="1" key="1">
    <citation type="submission" date="2014-12" db="EMBL/GenBank/DDBJ databases">
        <title>The draft genome of the Tatumella morbirosei type strain, LMG23360T isolated from pineapple rot.</title>
        <authorList>
            <person name="Smits T.H."/>
            <person name="Palmer M."/>
            <person name="Venter S.N."/>
            <person name="Duffy B."/>
            <person name="Steenkamp E.T."/>
            <person name="Chan W.Y."/>
            <person name="Coutinho T.A."/>
            <person name="Coetzee M.P."/>
            <person name="De Maayer P."/>
        </authorList>
    </citation>
    <scope>NUCLEOTIDE SEQUENCE [LARGE SCALE GENOMIC DNA]</scope>
    <source>
        <strain evidence="1">LMG 23360</strain>
    </source>
</reference>
<dbReference type="eggNOG" id="COG2731">
    <property type="taxonomic scope" value="Bacteria"/>
</dbReference>
<dbReference type="RefSeq" id="WP_038017301.1">
    <property type="nucleotide sequence ID" value="NZ_JPKR02000001.1"/>
</dbReference>
<proteinExistence type="predicted"/>
<dbReference type="GO" id="GO:0005829">
    <property type="term" value="C:cytosol"/>
    <property type="evidence" value="ECO:0007669"/>
    <property type="project" value="TreeGrafter"/>
</dbReference>
<dbReference type="OrthoDB" id="6196468at2"/>
<dbReference type="Pfam" id="PF04074">
    <property type="entry name" value="DUF386"/>
    <property type="match status" value="1"/>
</dbReference>
<dbReference type="PANTHER" id="PTHR34986:SF1">
    <property type="entry name" value="PROTEIN YIAL"/>
    <property type="match status" value="1"/>
</dbReference>
<dbReference type="SUPFAM" id="SSF51197">
    <property type="entry name" value="Clavaminate synthase-like"/>
    <property type="match status" value="1"/>
</dbReference>
<dbReference type="STRING" id="642227.HA49_04870"/>
<dbReference type="Proteomes" id="UP000029577">
    <property type="component" value="Unassembled WGS sequence"/>
</dbReference>
<evidence type="ECO:0000313" key="2">
    <source>
        <dbReference type="Proteomes" id="UP000029577"/>
    </source>
</evidence>
<dbReference type="EMBL" id="JPKR02000001">
    <property type="protein sequence ID" value="KGD76813.1"/>
    <property type="molecule type" value="Genomic_DNA"/>
</dbReference>
<dbReference type="InterPro" id="IPR004375">
    <property type="entry name" value="NanQ/TabA/YiaL"/>
</dbReference>
<dbReference type="Gene3D" id="2.60.120.370">
    <property type="entry name" value="YhcH/YjgK/YiaL"/>
    <property type="match status" value="1"/>
</dbReference>
<name>A0A095UR23_9GAMM</name>
<gene>
    <name evidence="1" type="ORF">HA49_04870</name>
</gene>
<evidence type="ECO:0008006" key="3">
    <source>
        <dbReference type="Google" id="ProtNLM"/>
    </source>
</evidence>